<comment type="caution">
    <text evidence="4">The sequence shown here is derived from an EMBL/GenBank/DDBJ whole genome shotgun (WGS) entry which is preliminary data.</text>
</comment>
<keyword evidence="2" id="KW-0808">Transferase</keyword>
<evidence type="ECO:0000256" key="2">
    <source>
        <dbReference type="ARBA" id="ARBA00022679"/>
    </source>
</evidence>
<evidence type="ECO:0000313" key="4">
    <source>
        <dbReference type="EMBL" id="MBB2147293.1"/>
    </source>
</evidence>
<evidence type="ECO:0000256" key="3">
    <source>
        <dbReference type="ARBA" id="ARBA00023315"/>
    </source>
</evidence>
<evidence type="ECO:0000313" key="5">
    <source>
        <dbReference type="Proteomes" id="UP000636110"/>
    </source>
</evidence>
<keyword evidence="5" id="KW-1185">Reference proteome</keyword>
<sequence length="143" mass="16582">MANTYLFEDEKGSVFAFFSISNDCLNDLGDEQGYTNNIWNRLHRFLGLPNAKRIGQYPAIKIGRLGVHKDLHGSGIAYELMDFIKGWVMIDHKPACRLLILDAVNEPKQVKYYDRNNFKFLLKSDEAGKTRIMYYDLEKLMPI</sequence>
<dbReference type="PANTHER" id="PTHR36449">
    <property type="entry name" value="ACETYLTRANSFERASE-RELATED"/>
    <property type="match status" value="1"/>
</dbReference>
<name>A0ABR6EPV6_9SPHI</name>
<evidence type="ECO:0000256" key="1">
    <source>
        <dbReference type="ARBA" id="ARBA00022649"/>
    </source>
</evidence>
<gene>
    <name evidence="4" type="ORF">GM920_00075</name>
</gene>
<dbReference type="Gene3D" id="3.40.630.30">
    <property type="match status" value="1"/>
</dbReference>
<dbReference type="InterPro" id="IPR016181">
    <property type="entry name" value="Acyl_CoA_acyltransferase"/>
</dbReference>
<keyword evidence="3" id="KW-0012">Acyltransferase</keyword>
<dbReference type="RefSeq" id="WP_182952578.1">
    <property type="nucleotide sequence ID" value="NZ_WNXC01000001.1"/>
</dbReference>
<organism evidence="4 5">
    <name type="scientific">Pedobacter gandavensis</name>
    <dbReference type="NCBI Taxonomy" id="2679963"/>
    <lineage>
        <taxon>Bacteria</taxon>
        <taxon>Pseudomonadati</taxon>
        <taxon>Bacteroidota</taxon>
        <taxon>Sphingobacteriia</taxon>
        <taxon>Sphingobacteriales</taxon>
        <taxon>Sphingobacteriaceae</taxon>
        <taxon>Pedobacter</taxon>
    </lineage>
</organism>
<protein>
    <submittedName>
        <fullName evidence="4">GNAT family N-acetyltransferase</fullName>
    </submittedName>
</protein>
<proteinExistence type="predicted"/>
<accession>A0ABR6EPV6</accession>
<dbReference type="EMBL" id="WNXC01000001">
    <property type="protein sequence ID" value="MBB2147293.1"/>
    <property type="molecule type" value="Genomic_DNA"/>
</dbReference>
<keyword evidence="1" id="KW-1277">Toxin-antitoxin system</keyword>
<dbReference type="PANTHER" id="PTHR36449:SF1">
    <property type="entry name" value="ACETYLTRANSFERASE"/>
    <property type="match status" value="1"/>
</dbReference>
<reference evidence="4 5" key="1">
    <citation type="submission" date="2019-11" db="EMBL/GenBank/DDBJ databases">
        <title>Description of Pedobacter sp. LMG 31462T.</title>
        <authorList>
            <person name="Carlier A."/>
            <person name="Qi S."/>
            <person name="Vandamme P."/>
        </authorList>
    </citation>
    <scope>NUCLEOTIDE SEQUENCE [LARGE SCALE GENOMIC DNA]</scope>
    <source>
        <strain evidence="4 5">LMG 31462</strain>
    </source>
</reference>
<dbReference type="Proteomes" id="UP000636110">
    <property type="component" value="Unassembled WGS sequence"/>
</dbReference>
<dbReference type="SUPFAM" id="SSF55729">
    <property type="entry name" value="Acyl-CoA N-acyltransferases (Nat)"/>
    <property type="match status" value="1"/>
</dbReference>